<keyword evidence="3" id="KW-1185">Reference proteome</keyword>
<dbReference type="Gene3D" id="3.40.140.10">
    <property type="entry name" value="Cytidine Deaminase, domain 2"/>
    <property type="match status" value="1"/>
</dbReference>
<comment type="caution">
    <text evidence="2">The sequence shown here is derived from an EMBL/GenBank/DDBJ whole genome shotgun (WGS) entry which is preliminary data.</text>
</comment>
<feature type="domain" description="CMP/dCMP-type deaminase" evidence="1">
    <location>
        <begin position="8"/>
        <end position="131"/>
    </location>
</feature>
<dbReference type="SUPFAM" id="SSF53927">
    <property type="entry name" value="Cytidine deaminase-like"/>
    <property type="match status" value="1"/>
</dbReference>
<protein>
    <submittedName>
        <fullName evidence="2">tRNA-specific adenosine deaminase</fullName>
    </submittedName>
</protein>
<accession>A0ABQ1PD10</accession>
<evidence type="ECO:0000259" key="1">
    <source>
        <dbReference type="PROSITE" id="PS51747"/>
    </source>
</evidence>
<dbReference type="RefSeq" id="WP_150276494.1">
    <property type="nucleotide sequence ID" value="NZ_BMFF01000002.1"/>
</dbReference>
<dbReference type="PROSITE" id="PS51747">
    <property type="entry name" value="CYT_DCMP_DEAMINASES_2"/>
    <property type="match status" value="1"/>
</dbReference>
<dbReference type="Pfam" id="PF00383">
    <property type="entry name" value="dCMP_cyt_deam_1"/>
    <property type="match status" value="1"/>
</dbReference>
<gene>
    <name evidence="2" type="primary">guaD</name>
    <name evidence="2" type="ORF">GCM10007418_12940</name>
</gene>
<dbReference type="PANTHER" id="PTHR11079:SF161">
    <property type="entry name" value="CMP_DCMP-TYPE DEAMINASE DOMAIN-CONTAINING PROTEIN"/>
    <property type="match status" value="1"/>
</dbReference>
<dbReference type="EMBL" id="BMFF01000002">
    <property type="protein sequence ID" value="GGC94766.1"/>
    <property type="molecule type" value="Genomic_DNA"/>
</dbReference>
<dbReference type="InterPro" id="IPR016193">
    <property type="entry name" value="Cytidine_deaminase-like"/>
</dbReference>
<reference evidence="3" key="1">
    <citation type="journal article" date="2019" name="Int. J. Syst. Evol. Microbiol.">
        <title>The Global Catalogue of Microorganisms (GCM) 10K type strain sequencing project: providing services to taxonomists for standard genome sequencing and annotation.</title>
        <authorList>
            <consortium name="The Broad Institute Genomics Platform"/>
            <consortium name="The Broad Institute Genome Sequencing Center for Infectious Disease"/>
            <person name="Wu L."/>
            <person name="Ma J."/>
        </authorList>
    </citation>
    <scope>NUCLEOTIDE SEQUENCE [LARGE SCALE GENOMIC DNA]</scope>
    <source>
        <strain evidence="3">CGMCC 1.12482</strain>
    </source>
</reference>
<organism evidence="2 3">
    <name type="scientific">Halopseudomonas salina</name>
    <dbReference type="NCBI Taxonomy" id="1323744"/>
    <lineage>
        <taxon>Bacteria</taxon>
        <taxon>Pseudomonadati</taxon>
        <taxon>Pseudomonadota</taxon>
        <taxon>Gammaproteobacteria</taxon>
        <taxon>Pseudomonadales</taxon>
        <taxon>Pseudomonadaceae</taxon>
        <taxon>Halopseudomonas</taxon>
    </lineage>
</organism>
<dbReference type="CDD" id="cd01285">
    <property type="entry name" value="nucleoside_deaminase"/>
    <property type="match status" value="1"/>
</dbReference>
<evidence type="ECO:0000313" key="2">
    <source>
        <dbReference type="EMBL" id="GGC94766.1"/>
    </source>
</evidence>
<dbReference type="InterPro" id="IPR002125">
    <property type="entry name" value="CMP_dCMP_dom"/>
</dbReference>
<sequence length="165" mass="17751">MSYPLNKTIDETFLLQAVRLAVESVGKGGGPFGALVVRNGEVLAQAANRVTLDCDPTAHAEVLAIRLAASDLASPHLEDTTLYASCEPCPMCLAAAHWARIPRIVFAASQETANLAGFADGNIAEQLYGQTHPVRMQELGLSQLEVEDPGAPFLAWLVKHDRQPY</sequence>
<name>A0ABQ1PD10_9GAMM</name>
<dbReference type="PANTHER" id="PTHR11079">
    <property type="entry name" value="CYTOSINE DEAMINASE FAMILY MEMBER"/>
    <property type="match status" value="1"/>
</dbReference>
<proteinExistence type="predicted"/>
<evidence type="ECO:0000313" key="3">
    <source>
        <dbReference type="Proteomes" id="UP000638188"/>
    </source>
</evidence>
<dbReference type="Proteomes" id="UP000638188">
    <property type="component" value="Unassembled WGS sequence"/>
</dbReference>